<comment type="caution">
    <text evidence="12">The sequence shown here is derived from an EMBL/GenBank/DDBJ whole genome shotgun (WGS) entry which is preliminary data.</text>
</comment>
<comment type="subcellular location">
    <subcellularLocation>
        <location evidence="1">Membrane</location>
        <topology evidence="1">Multi-pass membrane protein</topology>
    </subcellularLocation>
</comment>
<evidence type="ECO:0000313" key="12">
    <source>
        <dbReference type="EMBL" id="OUJ19135.1"/>
    </source>
</evidence>
<gene>
    <name evidence="12" type="ORF">AMET1_0787</name>
</gene>
<dbReference type="Gene3D" id="3.30.70.2170">
    <property type="match status" value="1"/>
</dbReference>
<keyword evidence="11" id="KW-0175">Coiled coil</keyword>
<evidence type="ECO:0000256" key="7">
    <source>
        <dbReference type="ARBA" id="ARBA00023136"/>
    </source>
</evidence>
<evidence type="ECO:0000256" key="10">
    <source>
        <dbReference type="RuleBase" id="RU361189"/>
    </source>
</evidence>
<dbReference type="OrthoDB" id="85892at2157"/>
<keyword evidence="6 10" id="KW-0406">Ion transport</keyword>
<dbReference type="EMBL" id="MRZU01000003">
    <property type="protein sequence ID" value="OUJ19135.1"/>
    <property type="molecule type" value="Genomic_DNA"/>
</dbReference>
<sequence>MFWPKRMEKVEIVTLRNYRDPLIEELQKAGLVHIDEATQSIQDFPDFFTFSDASEEKKNLRSYHLKSRRILDIFDKIEEITTEEESFREKIKNLFSSEEKTQKTIEPKLKVETEDLDFIDETVEQAKRLENQLTELENEKEKIKEHQAQIKQYTRFDIPLSNLGETKYTHTVIGKVPREKGEKLLDKLQTNEKTIWINIKKNEEGKDTLAATFLKEQKEEILETFNEHDVELFTPKEKPEKTPSQIVRETEASIKKIKETKTNIINRITEMDKTHRDKTTKIKKTLEVMLDRKDAQEKMGESTRVSIVEGWIPKEKSRELKEIVGKITNGIALTEIREPTENDDVPVELDNPSYFKGFELLTSTYALPKYNEVDPTAVMALFLPLLFGVMFGDVGHGLIVFLAGLLLLKVAKGAIKDLAVVMLPLGFFAMIFGFIYGKFMGLTPSGQVDMFGFALTPADHALFLYPIDEPITFLVIALTFGIIHMTVGMGLDIFNKLKHSVRATVIPISKIWILLGAAGLVATSILEYGMDPMAWNIPLFLAVLIPPVILLALGELIAEIGHFNGPKEAVTLLGEGAFEAFHGVLSFVSNTISYSRLFALSLVHIGLFLALVEVAEVFTSLAGGGAVGVAIGWILFYSIATLVILALDGIIVFLHSLRLHYYEWFEKFYSGGSRRFIPFKLK</sequence>
<name>A0A1Y3GI70_9EURY</name>
<keyword evidence="3 10" id="KW-0813">Transport</keyword>
<evidence type="ECO:0000256" key="9">
    <source>
        <dbReference type="ARBA" id="ARBA00068671"/>
    </source>
</evidence>
<feature type="transmembrane region" description="Helical" evidence="10">
    <location>
        <begin position="418"/>
        <end position="436"/>
    </location>
</feature>
<keyword evidence="13" id="KW-1185">Reference proteome</keyword>
<feature type="transmembrane region" description="Helical" evidence="10">
    <location>
        <begin position="471"/>
        <end position="491"/>
    </location>
</feature>
<evidence type="ECO:0000313" key="13">
    <source>
        <dbReference type="Proteomes" id="UP000195137"/>
    </source>
</evidence>
<dbReference type="GO" id="GO:0016471">
    <property type="term" value="C:vacuolar proton-transporting V-type ATPase complex"/>
    <property type="evidence" value="ECO:0007669"/>
    <property type="project" value="TreeGrafter"/>
</dbReference>
<proteinExistence type="inferred from homology"/>
<feature type="transmembrane region" description="Helical" evidence="10">
    <location>
        <begin position="597"/>
        <end position="618"/>
    </location>
</feature>
<feature type="transmembrane region" description="Helical" evidence="10">
    <location>
        <begin position="511"/>
        <end position="529"/>
    </location>
</feature>
<dbReference type="PANTHER" id="PTHR11629:SF63">
    <property type="entry name" value="V-TYPE PROTON ATPASE SUBUNIT A"/>
    <property type="match status" value="1"/>
</dbReference>
<dbReference type="Gene3D" id="3.30.70.2750">
    <property type="match status" value="1"/>
</dbReference>
<evidence type="ECO:0000256" key="8">
    <source>
        <dbReference type="ARBA" id="ARBA00059506"/>
    </source>
</evidence>
<evidence type="ECO:0000256" key="3">
    <source>
        <dbReference type="ARBA" id="ARBA00022448"/>
    </source>
</evidence>
<evidence type="ECO:0000256" key="2">
    <source>
        <dbReference type="ARBA" id="ARBA00009904"/>
    </source>
</evidence>
<dbReference type="RefSeq" id="WP_086637172.1">
    <property type="nucleotide sequence ID" value="NZ_MRZU01000003.1"/>
</dbReference>
<feature type="coiled-coil region" evidence="11">
    <location>
        <begin position="119"/>
        <end position="156"/>
    </location>
</feature>
<evidence type="ECO:0000256" key="6">
    <source>
        <dbReference type="ARBA" id="ARBA00023065"/>
    </source>
</evidence>
<reference evidence="12 13" key="1">
    <citation type="submission" date="2016-12" db="EMBL/GenBank/DDBJ databases">
        <title>Discovery of methanogenic haloarchaea.</title>
        <authorList>
            <person name="Sorokin D.Y."/>
            <person name="Makarova K.S."/>
            <person name="Abbas B."/>
            <person name="Ferrer M."/>
            <person name="Golyshin P.N."/>
        </authorList>
    </citation>
    <scope>NUCLEOTIDE SEQUENCE [LARGE SCALE GENOMIC DNA]</scope>
    <source>
        <strain evidence="12">AMET1</strain>
    </source>
</reference>
<dbReference type="GO" id="GO:0046961">
    <property type="term" value="F:proton-transporting ATPase activity, rotational mechanism"/>
    <property type="evidence" value="ECO:0007669"/>
    <property type="project" value="InterPro"/>
</dbReference>
<dbReference type="AlphaFoldDB" id="A0A1Y3GI70"/>
<keyword evidence="4 10" id="KW-0812">Transmembrane</keyword>
<dbReference type="Gene3D" id="1.20.1460.20">
    <property type="match status" value="1"/>
</dbReference>
<dbReference type="GO" id="GO:0007035">
    <property type="term" value="P:vacuolar acidification"/>
    <property type="evidence" value="ECO:0007669"/>
    <property type="project" value="TreeGrafter"/>
</dbReference>
<keyword evidence="7 10" id="KW-0472">Membrane</keyword>
<dbReference type="InterPro" id="IPR002490">
    <property type="entry name" value="V-ATPase_116kDa_su"/>
</dbReference>
<evidence type="ECO:0000256" key="1">
    <source>
        <dbReference type="ARBA" id="ARBA00004141"/>
    </source>
</evidence>
<dbReference type="Proteomes" id="UP000195137">
    <property type="component" value="Unassembled WGS sequence"/>
</dbReference>
<feature type="transmembrane region" description="Helical" evidence="10">
    <location>
        <begin position="535"/>
        <end position="558"/>
    </location>
</feature>
<organism evidence="12 13">
    <name type="scientific">Methanonatronarchaeum thermophilum</name>
    <dbReference type="NCBI Taxonomy" id="1927129"/>
    <lineage>
        <taxon>Archaea</taxon>
        <taxon>Methanobacteriati</taxon>
        <taxon>Methanobacteriota</taxon>
        <taxon>Methanonatronarchaeia</taxon>
        <taxon>Methanonatronarchaeales</taxon>
        <taxon>Methanonatronarchaeaceae</taxon>
        <taxon>Methanonatronarchaeum</taxon>
    </lineage>
</organism>
<feature type="transmembrane region" description="Helical" evidence="10">
    <location>
        <begin position="377"/>
        <end position="406"/>
    </location>
</feature>
<dbReference type="GO" id="GO:0051117">
    <property type="term" value="F:ATPase binding"/>
    <property type="evidence" value="ECO:0007669"/>
    <property type="project" value="TreeGrafter"/>
</dbReference>
<evidence type="ECO:0000256" key="11">
    <source>
        <dbReference type="SAM" id="Coils"/>
    </source>
</evidence>
<accession>A0A1Y3GI70</accession>
<dbReference type="Pfam" id="PF01496">
    <property type="entry name" value="V_ATPase_I"/>
    <property type="match status" value="2"/>
</dbReference>
<dbReference type="GO" id="GO:0033179">
    <property type="term" value="C:proton-transporting V-type ATPase, V0 domain"/>
    <property type="evidence" value="ECO:0007669"/>
    <property type="project" value="InterPro"/>
</dbReference>
<evidence type="ECO:0000256" key="4">
    <source>
        <dbReference type="ARBA" id="ARBA00022692"/>
    </source>
</evidence>
<comment type="function">
    <text evidence="8">Component of the A-type ATP synthase that produces ATP from ADP in the presence of a proton gradient across the membrane.</text>
</comment>
<feature type="transmembrane region" description="Helical" evidence="10">
    <location>
        <begin position="630"/>
        <end position="654"/>
    </location>
</feature>
<protein>
    <recommendedName>
        <fullName evidence="9 10">A-type ATP synthase subunit I</fullName>
    </recommendedName>
</protein>
<comment type="similarity">
    <text evidence="2 10">Belongs to the V-ATPase 116 kDa subunit family.</text>
</comment>
<keyword evidence="5 10" id="KW-1133">Transmembrane helix</keyword>
<evidence type="ECO:0000256" key="5">
    <source>
        <dbReference type="ARBA" id="ARBA00022989"/>
    </source>
</evidence>
<dbReference type="PANTHER" id="PTHR11629">
    <property type="entry name" value="VACUOLAR PROTON ATPASES"/>
    <property type="match status" value="1"/>
</dbReference>